<dbReference type="GO" id="GO:0009097">
    <property type="term" value="P:isoleucine biosynthetic process"/>
    <property type="evidence" value="ECO:0007669"/>
    <property type="project" value="TreeGrafter"/>
</dbReference>
<sequence length="576" mass="63446">MVQTPAMNAVVEVLKSEGVDTAFGCPGAAVLPLYKGMEQVGGIEHLTVRHEEGATHMADGWARTTGKVGVAIGTSGPAGTNMITGLYTAMADSIPIVCITGQAVSTKLHQEAFQAVDIVDIARPVTKWAVQLKEAAQAPWIFREAFRVAQEGRPGPVLIDLPFDVATQTIEYDPGIDAPLKVNTVEPHQPRVERALDMLLAAEKPLLLAGGGVIISEASEELNELAEYLNIPVQATLMGKGVMDEDHDLYSGMTGIQTSQRYGNASFLESDTVLAVGARFGDRHTGSNLDVYRGQRRFIHVDIEPTQIGKVFEPDLGVVSDAKLFLRSLLDLAKRRGEKRERGAWVARVNELKNSLERREDFDESPIKAPRVYKEINEAFGPESDAYFVTAIGLYQIWGGQHHKAFKPRHYQVCGQAGPLGWEIPAAIGVKKALKNSEPNAEVVGVVGDYSFQYTVEELAVAAQYDVPFVLIMINNEYLGLIRQAEIPFDMNYQVDIHYDEFGSDNVKIMEAYGCSGRRVYQPEEIRDSLEWARKEARRTSRPVLVEIMIEREANTPHGPNIDAVKEFESLPETAG</sequence>
<accession>A0A543NGV7</accession>
<dbReference type="NCBIfam" id="NF008431">
    <property type="entry name" value="PRK11269.1"/>
    <property type="match status" value="1"/>
</dbReference>
<dbReference type="PANTHER" id="PTHR18968">
    <property type="entry name" value="THIAMINE PYROPHOSPHATE ENZYMES"/>
    <property type="match status" value="1"/>
</dbReference>
<dbReference type="EMBL" id="VFQC01000001">
    <property type="protein sequence ID" value="TQN31085.1"/>
    <property type="molecule type" value="Genomic_DNA"/>
</dbReference>
<dbReference type="PANTHER" id="PTHR18968:SF14">
    <property type="entry name" value="GLYOXYLATE CARBOLIGASE"/>
    <property type="match status" value="1"/>
</dbReference>
<feature type="domain" description="Thiamine pyrophosphate enzyme central" evidence="5">
    <location>
        <begin position="192"/>
        <end position="329"/>
    </location>
</feature>
<dbReference type="RefSeq" id="WP_141922349.1">
    <property type="nucleotide sequence ID" value="NZ_VFQC01000001.1"/>
</dbReference>
<evidence type="ECO:0000256" key="1">
    <source>
        <dbReference type="ARBA" id="ARBA00007812"/>
    </source>
</evidence>
<feature type="domain" description="Thiamine pyrophosphate enzyme TPP-binding" evidence="6">
    <location>
        <begin position="392"/>
        <end position="548"/>
    </location>
</feature>
<comment type="catalytic activity">
    <reaction evidence="3">
        <text>2 pyruvate + H(+) = (2S)-2-acetolactate + CO2</text>
        <dbReference type="Rhea" id="RHEA:25249"/>
        <dbReference type="ChEBI" id="CHEBI:15361"/>
        <dbReference type="ChEBI" id="CHEBI:15378"/>
        <dbReference type="ChEBI" id="CHEBI:16526"/>
        <dbReference type="ChEBI" id="CHEBI:58476"/>
        <dbReference type="EC" id="2.2.1.6"/>
    </reaction>
</comment>
<evidence type="ECO:0000259" key="6">
    <source>
        <dbReference type="Pfam" id="PF02775"/>
    </source>
</evidence>
<dbReference type="InterPro" id="IPR045229">
    <property type="entry name" value="TPP_enz"/>
</dbReference>
<protein>
    <submittedName>
        <fullName evidence="8">Tartronate-semialdehyde synthase</fullName>
    </submittedName>
</protein>
<evidence type="ECO:0000313" key="9">
    <source>
        <dbReference type="Proteomes" id="UP000317422"/>
    </source>
</evidence>
<evidence type="ECO:0000256" key="2">
    <source>
        <dbReference type="ARBA" id="ARBA00023052"/>
    </source>
</evidence>
<dbReference type="InterPro" id="IPR011766">
    <property type="entry name" value="TPP_enzyme_TPP-bd"/>
</dbReference>
<dbReference type="Pfam" id="PF02775">
    <property type="entry name" value="TPP_enzyme_C"/>
    <property type="match status" value="1"/>
</dbReference>
<dbReference type="GO" id="GO:0003984">
    <property type="term" value="F:acetolactate synthase activity"/>
    <property type="evidence" value="ECO:0007669"/>
    <property type="project" value="UniProtKB-EC"/>
</dbReference>
<evidence type="ECO:0000256" key="4">
    <source>
        <dbReference type="RuleBase" id="RU362132"/>
    </source>
</evidence>
<dbReference type="Proteomes" id="UP000317422">
    <property type="component" value="Unassembled WGS sequence"/>
</dbReference>
<evidence type="ECO:0000313" key="8">
    <source>
        <dbReference type="EMBL" id="TQN31085.1"/>
    </source>
</evidence>
<dbReference type="InterPro" id="IPR029035">
    <property type="entry name" value="DHS-like_NAD/FAD-binding_dom"/>
</dbReference>
<dbReference type="GO" id="GO:0050660">
    <property type="term" value="F:flavin adenine dinucleotide binding"/>
    <property type="evidence" value="ECO:0007669"/>
    <property type="project" value="TreeGrafter"/>
</dbReference>
<dbReference type="Gene3D" id="3.40.50.1220">
    <property type="entry name" value="TPP-binding domain"/>
    <property type="match status" value="1"/>
</dbReference>
<dbReference type="GO" id="GO:0000287">
    <property type="term" value="F:magnesium ion binding"/>
    <property type="evidence" value="ECO:0007669"/>
    <property type="project" value="InterPro"/>
</dbReference>
<feature type="domain" description="Thiamine pyrophosphate enzyme N-terminal TPP-binding" evidence="7">
    <location>
        <begin position="8"/>
        <end position="120"/>
    </location>
</feature>
<evidence type="ECO:0000259" key="5">
    <source>
        <dbReference type="Pfam" id="PF00205"/>
    </source>
</evidence>
<name>A0A543NGV7_9ACTN</name>
<dbReference type="SUPFAM" id="SSF52467">
    <property type="entry name" value="DHS-like NAD/FAD-binding domain"/>
    <property type="match status" value="1"/>
</dbReference>
<dbReference type="GO" id="GO:0005948">
    <property type="term" value="C:acetolactate synthase complex"/>
    <property type="evidence" value="ECO:0007669"/>
    <property type="project" value="TreeGrafter"/>
</dbReference>
<organism evidence="8 9">
    <name type="scientific">Haloactinospora alba</name>
    <dbReference type="NCBI Taxonomy" id="405555"/>
    <lineage>
        <taxon>Bacteria</taxon>
        <taxon>Bacillati</taxon>
        <taxon>Actinomycetota</taxon>
        <taxon>Actinomycetes</taxon>
        <taxon>Streptosporangiales</taxon>
        <taxon>Nocardiopsidaceae</taxon>
        <taxon>Haloactinospora</taxon>
    </lineage>
</organism>
<dbReference type="GO" id="GO:0009099">
    <property type="term" value="P:L-valine biosynthetic process"/>
    <property type="evidence" value="ECO:0007669"/>
    <property type="project" value="TreeGrafter"/>
</dbReference>
<dbReference type="GO" id="GO:0030976">
    <property type="term" value="F:thiamine pyrophosphate binding"/>
    <property type="evidence" value="ECO:0007669"/>
    <property type="project" value="InterPro"/>
</dbReference>
<dbReference type="FunFam" id="3.40.50.1220:FF:000008">
    <property type="entry name" value="Acetolactate synthase"/>
    <property type="match status" value="1"/>
</dbReference>
<dbReference type="Pfam" id="PF02776">
    <property type="entry name" value="TPP_enzyme_N"/>
    <property type="match status" value="1"/>
</dbReference>
<keyword evidence="2 4" id="KW-0786">Thiamine pyrophosphate</keyword>
<dbReference type="OrthoDB" id="4959782at2"/>
<reference evidence="8 9" key="1">
    <citation type="submission" date="2019-06" db="EMBL/GenBank/DDBJ databases">
        <title>Sequencing the genomes of 1000 actinobacteria strains.</title>
        <authorList>
            <person name="Klenk H.-P."/>
        </authorList>
    </citation>
    <scope>NUCLEOTIDE SEQUENCE [LARGE SCALE GENOMIC DNA]</scope>
    <source>
        <strain evidence="8 9">DSM 45015</strain>
    </source>
</reference>
<dbReference type="InterPro" id="IPR012000">
    <property type="entry name" value="Thiamin_PyroP_enz_cen_dom"/>
</dbReference>
<dbReference type="CDD" id="cd07035">
    <property type="entry name" value="TPP_PYR_POX_like"/>
    <property type="match status" value="1"/>
</dbReference>
<dbReference type="Pfam" id="PF00205">
    <property type="entry name" value="TPP_enzyme_M"/>
    <property type="match status" value="1"/>
</dbReference>
<dbReference type="Gene3D" id="3.40.50.970">
    <property type="match status" value="2"/>
</dbReference>
<dbReference type="InterPro" id="IPR029061">
    <property type="entry name" value="THDP-binding"/>
</dbReference>
<comment type="similarity">
    <text evidence="1 4">Belongs to the TPP enzyme family.</text>
</comment>
<dbReference type="SUPFAM" id="SSF52518">
    <property type="entry name" value="Thiamin diphosphate-binding fold (THDP-binding)"/>
    <property type="match status" value="2"/>
</dbReference>
<dbReference type="GO" id="GO:0009028">
    <property type="term" value="F:tartronate-semialdehyde synthase activity"/>
    <property type="evidence" value="ECO:0007669"/>
    <property type="project" value="TreeGrafter"/>
</dbReference>
<evidence type="ECO:0000256" key="3">
    <source>
        <dbReference type="ARBA" id="ARBA00048670"/>
    </source>
</evidence>
<gene>
    <name evidence="8" type="ORF">FHX37_0974</name>
</gene>
<dbReference type="InterPro" id="IPR012001">
    <property type="entry name" value="Thiamin_PyroP_enz_TPP-bd_dom"/>
</dbReference>
<dbReference type="FunFam" id="3.40.50.970:FF:000007">
    <property type="entry name" value="Acetolactate synthase"/>
    <property type="match status" value="1"/>
</dbReference>
<dbReference type="AlphaFoldDB" id="A0A543NGV7"/>
<keyword evidence="9" id="KW-1185">Reference proteome</keyword>
<comment type="caution">
    <text evidence="8">The sequence shown here is derived from an EMBL/GenBank/DDBJ whole genome shotgun (WGS) entry which is preliminary data.</text>
</comment>
<proteinExistence type="inferred from homology"/>
<evidence type="ECO:0000259" key="7">
    <source>
        <dbReference type="Pfam" id="PF02776"/>
    </source>
</evidence>